<organism evidence="2 3">
    <name type="scientific">Streptomyces africanus</name>
    <dbReference type="NCBI Taxonomy" id="231024"/>
    <lineage>
        <taxon>Bacteria</taxon>
        <taxon>Bacillati</taxon>
        <taxon>Actinomycetota</taxon>
        <taxon>Actinomycetes</taxon>
        <taxon>Kitasatosporales</taxon>
        <taxon>Streptomycetaceae</taxon>
        <taxon>Streptomyces</taxon>
    </lineage>
</organism>
<accession>A0ABU0QM60</accession>
<protein>
    <submittedName>
        <fullName evidence="2">Catechol 2,3-dioxygenase-like lactoylglutathione lyase family enzyme</fullName>
    </submittedName>
</protein>
<gene>
    <name evidence="2" type="ORF">QF034_002491</name>
</gene>
<dbReference type="SUPFAM" id="SSF54593">
    <property type="entry name" value="Glyoxalase/Bleomycin resistance protein/Dihydroxybiphenyl dioxygenase"/>
    <property type="match status" value="1"/>
</dbReference>
<dbReference type="Gene3D" id="3.10.180.10">
    <property type="entry name" value="2,3-Dihydroxybiphenyl 1,2-Dioxygenase, domain 1"/>
    <property type="match status" value="1"/>
</dbReference>
<comment type="caution">
    <text evidence="2">The sequence shown here is derived from an EMBL/GenBank/DDBJ whole genome shotgun (WGS) entry which is preliminary data.</text>
</comment>
<dbReference type="Proteomes" id="UP001232755">
    <property type="component" value="Unassembled WGS sequence"/>
</dbReference>
<dbReference type="InterPro" id="IPR029068">
    <property type="entry name" value="Glyas_Bleomycin-R_OHBP_Dase"/>
</dbReference>
<dbReference type="RefSeq" id="WP_307175021.1">
    <property type="nucleotide sequence ID" value="NZ_JAUSYP010000001.1"/>
</dbReference>
<evidence type="ECO:0000259" key="1">
    <source>
        <dbReference type="PROSITE" id="PS51819"/>
    </source>
</evidence>
<keyword evidence="3" id="KW-1185">Reference proteome</keyword>
<proteinExistence type="predicted"/>
<dbReference type="PROSITE" id="PS51819">
    <property type="entry name" value="VOC"/>
    <property type="match status" value="1"/>
</dbReference>
<dbReference type="EMBL" id="JAUSYP010000001">
    <property type="protein sequence ID" value="MDQ0748260.1"/>
    <property type="molecule type" value="Genomic_DNA"/>
</dbReference>
<sequence>MSVSAAFGKFSVLVIRTDNLPAMTEFYRDTLGLEPKASGETFSAFHTGAGGELVLWNDAVKPFVPGFAGADLEAARTDLLKRGGEPTPIDEHPGGKHFYLTDPDGNTIAFSNG</sequence>
<dbReference type="InterPro" id="IPR037523">
    <property type="entry name" value="VOC_core"/>
</dbReference>
<dbReference type="Pfam" id="PF00903">
    <property type="entry name" value="Glyoxalase"/>
    <property type="match status" value="1"/>
</dbReference>
<evidence type="ECO:0000313" key="3">
    <source>
        <dbReference type="Proteomes" id="UP001232755"/>
    </source>
</evidence>
<evidence type="ECO:0000313" key="2">
    <source>
        <dbReference type="EMBL" id="MDQ0748260.1"/>
    </source>
</evidence>
<name>A0ABU0QM60_9ACTN</name>
<feature type="domain" description="VOC" evidence="1">
    <location>
        <begin position="9"/>
        <end position="113"/>
    </location>
</feature>
<reference evidence="2 3" key="1">
    <citation type="submission" date="2023-07" db="EMBL/GenBank/DDBJ databases">
        <title>Comparative genomics of wheat-associated soil bacteria to identify genetic determinants of phenazine resistance.</title>
        <authorList>
            <person name="Mouncey N."/>
        </authorList>
    </citation>
    <scope>NUCLEOTIDE SEQUENCE [LARGE SCALE GENOMIC DNA]</scope>
    <source>
        <strain evidence="2 3">B3I12</strain>
    </source>
</reference>
<dbReference type="InterPro" id="IPR004360">
    <property type="entry name" value="Glyas_Fos-R_dOase_dom"/>
</dbReference>